<reference evidence="2" key="1">
    <citation type="submission" date="2019-11" db="EMBL/GenBank/DDBJ databases">
        <authorList>
            <person name="Kojima H."/>
        </authorList>
    </citation>
    <scope>NUCLEOTIDE SEQUENCE</scope>
    <source>
        <strain evidence="2">H1576</strain>
    </source>
</reference>
<dbReference type="Pfam" id="PF12974">
    <property type="entry name" value="Phosphonate-bd"/>
    <property type="match status" value="1"/>
</dbReference>
<feature type="signal peptide" evidence="1">
    <location>
        <begin position="1"/>
        <end position="16"/>
    </location>
</feature>
<proteinExistence type="predicted"/>
<dbReference type="RefSeq" id="WP_207562267.1">
    <property type="nucleotide sequence ID" value="NZ_CP046072.1"/>
</dbReference>
<sequence length="281" mass="32143">MKYYLLPLLLTLTLHAGHMNVAYGNASMNQFSKKDTMIVMDIWIQEIMKTTKHSATFFFYDSSTEMAKDFEERKLDLVITTGVEFVKSFEKSNLVKAFTGGSKEKHAEDIIVVLPAKKSLQELYSKKDPKVALQESEEIAMIYIEKNFFEKNKEAKIEYIKTRKRNAAILKLFFGKADAAVVTKKTFDFAKELNPQIGKKLKIAKLSTISARTFGFFHKDFNPEMAEEIRSFALAIGKSARGQQILTVFQTDKVVETTVKDLEPIGNIYKEYIALKKENNK</sequence>
<accession>A0A975AYQ0</accession>
<gene>
    <name evidence="2" type="ORF">GJV85_02315</name>
</gene>
<dbReference type="KEGG" id="saqt:GJV85_02315"/>
<evidence type="ECO:0000256" key="1">
    <source>
        <dbReference type="SAM" id="SignalP"/>
    </source>
</evidence>
<feature type="chain" id="PRO_5036810670" evidence="1">
    <location>
        <begin position="17"/>
        <end position="281"/>
    </location>
</feature>
<name>A0A975AYQ0_9BACT</name>
<dbReference type="SUPFAM" id="SSF53850">
    <property type="entry name" value="Periplasmic binding protein-like II"/>
    <property type="match status" value="1"/>
</dbReference>
<keyword evidence="3" id="KW-1185">Reference proteome</keyword>
<dbReference type="EMBL" id="CP046072">
    <property type="protein sequence ID" value="QSZ40994.1"/>
    <property type="molecule type" value="Genomic_DNA"/>
</dbReference>
<protein>
    <submittedName>
        <fullName evidence="2">PhnD/SsuA/transferrin family substrate-binding protein</fullName>
    </submittedName>
</protein>
<reference evidence="2" key="2">
    <citation type="submission" date="2021-04" db="EMBL/GenBank/DDBJ databases">
        <title>Isolation and characterization of a novel species of the genus Sulfurimonas.</title>
        <authorList>
            <person name="Fukui M."/>
        </authorList>
    </citation>
    <scope>NUCLEOTIDE SEQUENCE</scope>
    <source>
        <strain evidence="2">H1576</strain>
    </source>
</reference>
<evidence type="ECO:0000313" key="2">
    <source>
        <dbReference type="EMBL" id="QSZ40994.1"/>
    </source>
</evidence>
<organism evidence="2 3">
    <name type="scientific">Sulfurimonas aquatica</name>
    <dbReference type="NCBI Taxonomy" id="2672570"/>
    <lineage>
        <taxon>Bacteria</taxon>
        <taxon>Pseudomonadati</taxon>
        <taxon>Campylobacterota</taxon>
        <taxon>Epsilonproteobacteria</taxon>
        <taxon>Campylobacterales</taxon>
        <taxon>Sulfurimonadaceae</taxon>
        <taxon>Sulfurimonas</taxon>
    </lineage>
</organism>
<dbReference type="Proteomes" id="UP000671852">
    <property type="component" value="Chromosome"/>
</dbReference>
<dbReference type="AlphaFoldDB" id="A0A975AYQ0"/>
<dbReference type="Gene3D" id="3.40.190.10">
    <property type="entry name" value="Periplasmic binding protein-like II"/>
    <property type="match status" value="2"/>
</dbReference>
<keyword evidence="1" id="KW-0732">Signal</keyword>
<evidence type="ECO:0000313" key="3">
    <source>
        <dbReference type="Proteomes" id="UP000671852"/>
    </source>
</evidence>